<name>U3PB69_LEIXC</name>
<protein>
    <submittedName>
        <fullName evidence="2">Uncharacterized protein</fullName>
    </submittedName>
</protein>
<evidence type="ECO:0000313" key="3">
    <source>
        <dbReference type="Proteomes" id="UP000016743"/>
    </source>
</evidence>
<dbReference type="PATRIC" id="fig|1389489.3.peg.1876"/>
<sequence length="82" mass="9249">MSQHQNIYSQRGCIDCKLCEGGGGNIGRTSTLWLIGSCTGGIGLLFLPFFKKCQYCMHNMWWNKHYGPDLRQAAYATRNQTA</sequence>
<evidence type="ECO:0000313" key="2">
    <source>
        <dbReference type="EMBL" id="AGW41967.1"/>
    </source>
</evidence>
<dbReference type="AlphaFoldDB" id="U3PB69"/>
<proteinExistence type="predicted"/>
<keyword evidence="1" id="KW-1133">Transmembrane helix</keyword>
<keyword evidence="3" id="KW-1185">Reference proteome</keyword>
<dbReference type="KEGG" id="lxy:O159_19520"/>
<dbReference type="EMBL" id="CP006734">
    <property type="protein sequence ID" value="AGW41967.1"/>
    <property type="molecule type" value="Genomic_DNA"/>
</dbReference>
<dbReference type="OrthoDB" id="5122233at2"/>
<dbReference type="HOGENOM" id="CLU_2554110_0_0_11"/>
<gene>
    <name evidence="2" type="ORF">O159_19520</name>
</gene>
<feature type="transmembrane region" description="Helical" evidence="1">
    <location>
        <begin position="32"/>
        <end position="50"/>
    </location>
</feature>
<keyword evidence="1" id="KW-0812">Transmembrane</keyword>
<dbReference type="RefSeq" id="WP_021755454.1">
    <property type="nucleotide sequence ID" value="NC_022438.1"/>
</dbReference>
<reference evidence="2 3" key="1">
    <citation type="journal article" date="2013" name="Genome Announc.">
        <title>Complete Genome Sequence of Leifsonia xyli subsp. cynodontis Strain DSM46306, a Gram-Positive Bacterial Pathogen of Grasses.</title>
        <authorList>
            <person name="Monteiro-Vitorello C.B."/>
            <person name="Zerillo M.M."/>
            <person name="Van Sluys M.A."/>
            <person name="Camargo L.E."/>
            <person name="Kitajima J.P."/>
        </authorList>
    </citation>
    <scope>NUCLEOTIDE SEQUENCE [LARGE SCALE GENOMIC DNA]</scope>
    <source>
        <strain evidence="2 3">DSM 46306</strain>
    </source>
</reference>
<accession>U3PB69</accession>
<dbReference type="Proteomes" id="UP000016743">
    <property type="component" value="Chromosome"/>
</dbReference>
<organism evidence="2 3">
    <name type="scientific">Leifsonia xyli subsp. cynodontis DSM 46306</name>
    <dbReference type="NCBI Taxonomy" id="1389489"/>
    <lineage>
        <taxon>Bacteria</taxon>
        <taxon>Bacillati</taxon>
        <taxon>Actinomycetota</taxon>
        <taxon>Actinomycetes</taxon>
        <taxon>Micrococcales</taxon>
        <taxon>Microbacteriaceae</taxon>
        <taxon>Leifsonia</taxon>
    </lineage>
</organism>
<keyword evidence="1" id="KW-0472">Membrane</keyword>
<evidence type="ECO:0000256" key="1">
    <source>
        <dbReference type="SAM" id="Phobius"/>
    </source>
</evidence>